<dbReference type="PANTHER" id="PTHR42836:SF1">
    <property type="entry name" value="7-CARBOXY-7-DEAZAGUANINE SYNTHASE"/>
    <property type="match status" value="1"/>
</dbReference>
<feature type="binding site" evidence="8">
    <location>
        <position position="43"/>
    </location>
    <ligand>
        <name>[4Fe-4S] cluster</name>
        <dbReference type="ChEBI" id="CHEBI:49883"/>
        <note>4Fe-4S-S-AdoMet</note>
    </ligand>
</feature>
<sequence>MTELKVHSIFPSFNGEVCHAGQGSSAIFVRLAGCNLAAAGHPCLWCDTPDAQTDWHSLSLPIGEVLNTVLDLGERIRNVTITGGEPLAQDGTLVLVKSLLAVDKHVSIETNGTLSIEPYAFRCKDLHFVMDYKPPSAGEAVFDSFLEENLSYLGEDDFVKIVVLTDQDLFSLSEMLMKARVNTKAKIAVGVPFNNPVLAKAIVDEVIQWRLDVTLNFQLHKIITPTIEGAVQGAYN</sequence>
<organism evidence="10 11">
    <name type="scientific">Candidatus Kaiserbacteria bacterium CG17_big_fil_post_rev_8_21_14_2_50_51_7</name>
    <dbReference type="NCBI Taxonomy" id="1974613"/>
    <lineage>
        <taxon>Bacteria</taxon>
        <taxon>Candidatus Kaiseribacteriota</taxon>
    </lineage>
</organism>
<feature type="binding site" evidence="8">
    <location>
        <begin position="45"/>
        <end position="47"/>
    </location>
    <ligand>
        <name>S-adenosyl-L-methionine</name>
        <dbReference type="ChEBI" id="CHEBI:59789"/>
    </ligand>
</feature>
<feature type="binding site" evidence="8">
    <location>
        <position position="30"/>
    </location>
    <ligand>
        <name>substrate</name>
    </ligand>
</feature>
<protein>
    <recommendedName>
        <fullName evidence="8">7-carboxy-7-deazaguanine synthase</fullName>
        <shortName evidence="8">CDG synthase</shortName>
        <ecNumber evidence="8">4.3.99.3</ecNumber>
    </recommendedName>
    <alternativeName>
        <fullName evidence="8">Queuosine biosynthesis protein QueE</fullName>
    </alternativeName>
</protein>
<keyword evidence="8" id="KW-0671">Queuosine biosynthesis</keyword>
<keyword evidence="3 8" id="KW-0479">Metal-binding</keyword>
<comment type="caution">
    <text evidence="8">Lacks conserved residue(s) required for the propagation of feature annotation.</text>
</comment>
<comment type="cofactor">
    <cofactor evidence="8">
        <name>[4Fe-4S] cluster</name>
        <dbReference type="ChEBI" id="CHEBI:49883"/>
    </cofactor>
    <text evidence="8">Binds 1 [4Fe-4S] cluster. The cluster is coordinated with 3 cysteines and an exchangeable S-adenosyl-L-methionine.</text>
</comment>
<evidence type="ECO:0000256" key="3">
    <source>
        <dbReference type="ARBA" id="ARBA00022723"/>
    </source>
</evidence>
<feature type="domain" description="Radical SAM core" evidence="9">
    <location>
        <begin position="21"/>
        <end position="226"/>
    </location>
</feature>
<comment type="subunit">
    <text evidence="8">Homodimer.</text>
</comment>
<comment type="pathway">
    <text evidence="8">Purine metabolism; 7-cyano-7-deazaguanine biosynthesis.</text>
</comment>
<evidence type="ECO:0000256" key="4">
    <source>
        <dbReference type="ARBA" id="ARBA00022842"/>
    </source>
</evidence>
<reference evidence="11" key="1">
    <citation type="submission" date="2017-09" db="EMBL/GenBank/DDBJ databases">
        <title>Depth-based differentiation of microbial function through sediment-hosted aquifers and enrichment of novel symbionts in the deep terrestrial subsurface.</title>
        <authorList>
            <person name="Probst A.J."/>
            <person name="Ladd B."/>
            <person name="Jarett J.K."/>
            <person name="Geller-Mcgrath D.E."/>
            <person name="Sieber C.M.K."/>
            <person name="Emerson J.B."/>
            <person name="Anantharaman K."/>
            <person name="Thomas B.C."/>
            <person name="Malmstrom R."/>
            <person name="Stieglmeier M."/>
            <person name="Klingl A."/>
            <person name="Woyke T."/>
            <person name="Ryan C.M."/>
            <person name="Banfield J.F."/>
        </authorList>
    </citation>
    <scope>NUCLEOTIDE SEQUENCE [LARGE SCALE GENOMIC DNA]</scope>
</reference>
<proteinExistence type="inferred from homology"/>
<name>A0A2M7FC53_9BACT</name>
<dbReference type="InterPro" id="IPR024924">
    <property type="entry name" value="7-CO-7-deazaguanine_synth-like"/>
</dbReference>
<keyword evidence="5 8" id="KW-0408">Iron</keyword>
<evidence type="ECO:0000256" key="5">
    <source>
        <dbReference type="ARBA" id="ARBA00023004"/>
    </source>
</evidence>
<keyword evidence="1 8" id="KW-0004">4Fe-4S</keyword>
<dbReference type="Gene3D" id="3.20.20.70">
    <property type="entry name" value="Aldolase class I"/>
    <property type="match status" value="1"/>
</dbReference>
<comment type="catalytic activity">
    <reaction evidence="8">
        <text>6-carboxy-5,6,7,8-tetrahydropterin + H(+) = 7-carboxy-7-carbaguanine + NH4(+)</text>
        <dbReference type="Rhea" id="RHEA:27974"/>
        <dbReference type="ChEBI" id="CHEBI:15378"/>
        <dbReference type="ChEBI" id="CHEBI:28938"/>
        <dbReference type="ChEBI" id="CHEBI:61032"/>
        <dbReference type="ChEBI" id="CHEBI:61036"/>
        <dbReference type="EC" id="4.3.99.3"/>
    </reaction>
</comment>
<dbReference type="EMBL" id="PFFD01000112">
    <property type="protein sequence ID" value="PIV86940.1"/>
    <property type="molecule type" value="Genomic_DNA"/>
</dbReference>
<keyword evidence="6 8" id="KW-0411">Iron-sulfur</keyword>
<feature type="binding site" evidence="8">
    <location>
        <begin position="13"/>
        <end position="15"/>
    </location>
    <ligand>
        <name>substrate</name>
    </ligand>
</feature>
<gene>
    <name evidence="8" type="primary">queE</name>
    <name evidence="10" type="ORF">COW49_02455</name>
</gene>
<feature type="binding site" evidence="8">
    <location>
        <position position="82"/>
    </location>
    <ligand>
        <name>substrate</name>
    </ligand>
</feature>
<dbReference type="GO" id="GO:0000287">
    <property type="term" value="F:magnesium ion binding"/>
    <property type="evidence" value="ECO:0007669"/>
    <property type="project" value="UniProtKB-UniRule"/>
</dbReference>
<evidence type="ECO:0000313" key="10">
    <source>
        <dbReference type="EMBL" id="PIV86940.1"/>
    </source>
</evidence>
<keyword evidence="7 8" id="KW-0456">Lyase</keyword>
<feature type="binding site" evidence="8">
    <location>
        <position position="48"/>
    </location>
    <ligand>
        <name>Mg(2+)</name>
        <dbReference type="ChEBI" id="CHEBI:18420"/>
    </ligand>
</feature>
<evidence type="ECO:0000313" key="11">
    <source>
        <dbReference type="Proteomes" id="UP000228497"/>
    </source>
</evidence>
<dbReference type="EC" id="4.3.99.3" evidence="8"/>
<evidence type="ECO:0000256" key="1">
    <source>
        <dbReference type="ARBA" id="ARBA00022485"/>
    </source>
</evidence>
<evidence type="ECO:0000256" key="8">
    <source>
        <dbReference type="HAMAP-Rule" id="MF_00917"/>
    </source>
</evidence>
<comment type="cofactor">
    <cofactor evidence="8">
        <name>Mg(2+)</name>
        <dbReference type="ChEBI" id="CHEBI:18420"/>
    </cofactor>
</comment>
<dbReference type="Pfam" id="PF04055">
    <property type="entry name" value="Radical_SAM"/>
    <property type="match status" value="1"/>
</dbReference>
<dbReference type="AlphaFoldDB" id="A0A2M7FC53"/>
<dbReference type="UniPathway" id="UPA00391"/>
<dbReference type="CDD" id="cd01335">
    <property type="entry name" value="Radical_SAM"/>
    <property type="match status" value="1"/>
</dbReference>
<dbReference type="InterPro" id="IPR058240">
    <property type="entry name" value="rSAM_sf"/>
</dbReference>
<feature type="binding site" evidence="8">
    <location>
        <position position="34"/>
    </location>
    <ligand>
        <name>[4Fe-4S] cluster</name>
        <dbReference type="ChEBI" id="CHEBI:49883"/>
        <note>4Fe-4S-S-AdoMet</note>
    </ligand>
</feature>
<keyword evidence="2 8" id="KW-0949">S-adenosyl-L-methionine</keyword>
<dbReference type="GO" id="GO:1904047">
    <property type="term" value="F:S-adenosyl-L-methionine binding"/>
    <property type="evidence" value="ECO:0007669"/>
    <property type="project" value="UniProtKB-UniRule"/>
</dbReference>
<dbReference type="PANTHER" id="PTHR42836">
    <property type="entry name" value="7-CARBOXY-7-DEAZAGUANINE SYNTHASE"/>
    <property type="match status" value="1"/>
</dbReference>
<evidence type="ECO:0000259" key="9">
    <source>
        <dbReference type="PROSITE" id="PS51918"/>
    </source>
</evidence>
<dbReference type="SUPFAM" id="SSF102114">
    <property type="entry name" value="Radical SAM enzymes"/>
    <property type="match status" value="1"/>
</dbReference>
<evidence type="ECO:0000256" key="2">
    <source>
        <dbReference type="ARBA" id="ARBA00022691"/>
    </source>
</evidence>
<evidence type="ECO:0000256" key="6">
    <source>
        <dbReference type="ARBA" id="ARBA00023014"/>
    </source>
</evidence>
<dbReference type="PROSITE" id="PS51918">
    <property type="entry name" value="RADICAL_SAM"/>
    <property type="match status" value="1"/>
</dbReference>
<dbReference type="GO" id="GO:0016840">
    <property type="term" value="F:carbon-nitrogen lyase activity"/>
    <property type="evidence" value="ECO:0007669"/>
    <property type="project" value="UniProtKB-UniRule"/>
</dbReference>
<comment type="caution">
    <text evidence="10">The sequence shown here is derived from an EMBL/GenBank/DDBJ whole genome shotgun (WGS) entry which is preliminary data.</text>
</comment>
<comment type="function">
    <text evidence="8">Catalyzes the complex heterocyclic radical-mediated conversion of 6-carboxy-5,6,7,8-tetrahydropterin (CPH4) to 7-carboxy-7-deazaguanine (CDG), a step common to the biosynthetic pathways of all 7-deazapurine-containing compounds.</text>
</comment>
<accession>A0A2M7FC53</accession>
<dbReference type="HAMAP" id="MF_00917">
    <property type="entry name" value="QueE"/>
    <property type="match status" value="1"/>
</dbReference>
<dbReference type="InterPro" id="IPR007197">
    <property type="entry name" value="rSAM"/>
</dbReference>
<dbReference type="InterPro" id="IPR013785">
    <property type="entry name" value="Aldolase_TIM"/>
</dbReference>
<comment type="cofactor">
    <cofactor evidence="8">
        <name>S-adenosyl-L-methionine</name>
        <dbReference type="ChEBI" id="CHEBI:59789"/>
    </cofactor>
    <text evidence="8">Binds 1 S-adenosyl-L-methionine per subunit.</text>
</comment>
<dbReference type="GO" id="GO:0051539">
    <property type="term" value="F:4 iron, 4 sulfur cluster binding"/>
    <property type="evidence" value="ECO:0007669"/>
    <property type="project" value="UniProtKB-UniRule"/>
</dbReference>
<comment type="similarity">
    <text evidence="8">Belongs to the radical SAM superfamily. 7-carboxy-7-deazaguanine synthase family.</text>
</comment>
<dbReference type="SFLD" id="SFLDS00029">
    <property type="entry name" value="Radical_SAM"/>
    <property type="match status" value="1"/>
</dbReference>
<dbReference type="PIRSF" id="PIRSF000370">
    <property type="entry name" value="QueE"/>
    <property type="match status" value="1"/>
</dbReference>
<evidence type="ECO:0000256" key="7">
    <source>
        <dbReference type="ARBA" id="ARBA00023239"/>
    </source>
</evidence>
<feature type="binding site" evidence="8">
    <location>
        <position position="84"/>
    </location>
    <ligand>
        <name>S-adenosyl-L-methionine</name>
        <dbReference type="ChEBI" id="CHEBI:59789"/>
    </ligand>
</feature>
<feature type="binding site" evidence="8">
    <location>
        <position position="46"/>
    </location>
    <ligand>
        <name>[4Fe-4S] cluster</name>
        <dbReference type="ChEBI" id="CHEBI:49883"/>
        <note>4Fe-4S-S-AdoMet</note>
    </ligand>
</feature>
<dbReference type="Proteomes" id="UP000228497">
    <property type="component" value="Unassembled WGS sequence"/>
</dbReference>
<keyword evidence="4 8" id="KW-0460">Magnesium</keyword>
<dbReference type="GO" id="GO:0008616">
    <property type="term" value="P:tRNA queuosine(34) biosynthetic process"/>
    <property type="evidence" value="ECO:0007669"/>
    <property type="project" value="UniProtKB-UniRule"/>
</dbReference>